<evidence type="ECO:0000313" key="5">
    <source>
        <dbReference type="EMBL" id="KAH7362262.1"/>
    </source>
</evidence>
<dbReference type="PANTHER" id="PTHR31306:SF8">
    <property type="entry name" value="GLYCOSYLTRANSFERASE FAMILY 34 PROTEIN"/>
    <property type="match status" value="1"/>
</dbReference>
<keyword evidence="2" id="KW-0328">Glycosyltransferase</keyword>
<comment type="caution">
    <text evidence="5">The sequence shown here is derived from an EMBL/GenBank/DDBJ whole genome shotgun (WGS) entry which is preliminary data.</text>
</comment>
<dbReference type="Pfam" id="PF05637">
    <property type="entry name" value="Glyco_transf_34"/>
    <property type="match status" value="1"/>
</dbReference>
<reference evidence="5" key="1">
    <citation type="journal article" date="2021" name="Nat. Commun.">
        <title>Genetic determinants of endophytism in the Arabidopsis root mycobiome.</title>
        <authorList>
            <person name="Mesny F."/>
            <person name="Miyauchi S."/>
            <person name="Thiergart T."/>
            <person name="Pickel B."/>
            <person name="Atanasova L."/>
            <person name="Karlsson M."/>
            <person name="Huettel B."/>
            <person name="Barry K.W."/>
            <person name="Haridas S."/>
            <person name="Chen C."/>
            <person name="Bauer D."/>
            <person name="Andreopoulos W."/>
            <person name="Pangilinan J."/>
            <person name="LaButti K."/>
            <person name="Riley R."/>
            <person name="Lipzen A."/>
            <person name="Clum A."/>
            <person name="Drula E."/>
            <person name="Henrissat B."/>
            <person name="Kohler A."/>
            <person name="Grigoriev I.V."/>
            <person name="Martin F.M."/>
            <person name="Hacquard S."/>
        </authorList>
    </citation>
    <scope>NUCLEOTIDE SEQUENCE</scope>
    <source>
        <strain evidence="5">MPI-CAGE-AT-0016</strain>
    </source>
</reference>
<evidence type="ECO:0000256" key="4">
    <source>
        <dbReference type="SAM" id="Phobius"/>
    </source>
</evidence>
<dbReference type="GO" id="GO:0006487">
    <property type="term" value="P:protein N-linked glycosylation"/>
    <property type="evidence" value="ECO:0007669"/>
    <property type="project" value="TreeGrafter"/>
</dbReference>
<keyword evidence="3 5" id="KW-0808">Transferase</keyword>
<dbReference type="EMBL" id="JAGPXD010000003">
    <property type="protein sequence ID" value="KAH7362262.1"/>
    <property type="molecule type" value="Genomic_DNA"/>
</dbReference>
<organism evidence="5 6">
    <name type="scientific">Plectosphaerella cucumerina</name>
    <dbReference type="NCBI Taxonomy" id="40658"/>
    <lineage>
        <taxon>Eukaryota</taxon>
        <taxon>Fungi</taxon>
        <taxon>Dikarya</taxon>
        <taxon>Ascomycota</taxon>
        <taxon>Pezizomycotina</taxon>
        <taxon>Sordariomycetes</taxon>
        <taxon>Hypocreomycetidae</taxon>
        <taxon>Glomerellales</taxon>
        <taxon>Plectosphaerellaceae</taxon>
        <taxon>Plectosphaerella</taxon>
    </lineage>
</organism>
<dbReference type="SUPFAM" id="SSF53448">
    <property type="entry name" value="Nucleotide-diphospho-sugar transferases"/>
    <property type="match status" value="1"/>
</dbReference>
<dbReference type="PANTHER" id="PTHR31306">
    <property type="entry name" value="ALPHA-1,6-MANNOSYLTRANSFERASE MNN11-RELATED"/>
    <property type="match status" value="1"/>
</dbReference>
<gene>
    <name evidence="5" type="ORF">B0T11DRAFT_328353</name>
</gene>
<evidence type="ECO:0000256" key="1">
    <source>
        <dbReference type="ARBA" id="ARBA00005664"/>
    </source>
</evidence>
<sequence length="396" mass="46055">MADSDIRKLSSSPPPPYEMSWKRYGSSRLRFLSKQVILRVLCATIVLLALLQLVWNHQWQAVDDEPPRPLQVASPQWQAVHKVYCHGEPNCFPATRDFSLYNLQNQTDFCRRAEEGKKNKHMSARVATVTAHFGDAQRHYQRALGTHVLNNAVQRTGIYVLNRKLIDDLWNKPAFILDLLFDEMKKPEDERLEWLFWVDRDTIVLDPCRSPLSFLPVPADGADGATDVTRNIHMLVTKDWNGLNNGIFLVRVSRWSIDLFTAILALRYYRPGTRLPFTEQTAMGILLSEPRFRDNAAWVPHWWFNAYARRKGNTGPVSDDWFPREYQARRGDYLVHFAGKGHRDEAMTPWLDVAENSMNGWAIEPKERHLDEEISAFWDDWRDKKYAESASGWLWG</sequence>
<dbReference type="GO" id="GO:0000139">
    <property type="term" value="C:Golgi membrane"/>
    <property type="evidence" value="ECO:0007669"/>
    <property type="project" value="TreeGrafter"/>
</dbReference>
<proteinExistence type="inferred from homology"/>
<dbReference type="Gene3D" id="3.90.550.10">
    <property type="entry name" value="Spore Coat Polysaccharide Biosynthesis Protein SpsA, Chain A"/>
    <property type="match status" value="1"/>
</dbReference>
<dbReference type="InterPro" id="IPR008630">
    <property type="entry name" value="Glyco_trans_34"/>
</dbReference>
<keyword evidence="6" id="KW-1185">Reference proteome</keyword>
<name>A0A8K0X336_9PEZI</name>
<evidence type="ECO:0000256" key="2">
    <source>
        <dbReference type="ARBA" id="ARBA00022676"/>
    </source>
</evidence>
<feature type="transmembrane region" description="Helical" evidence="4">
    <location>
        <begin position="36"/>
        <end position="55"/>
    </location>
</feature>
<dbReference type="InterPro" id="IPR029044">
    <property type="entry name" value="Nucleotide-diphossugar_trans"/>
</dbReference>
<evidence type="ECO:0000256" key="3">
    <source>
        <dbReference type="ARBA" id="ARBA00022679"/>
    </source>
</evidence>
<keyword evidence="4" id="KW-1133">Transmembrane helix</keyword>
<dbReference type="OrthoDB" id="407658at2759"/>
<keyword evidence="4" id="KW-0812">Transmembrane</keyword>
<dbReference type="GO" id="GO:0016757">
    <property type="term" value="F:glycosyltransferase activity"/>
    <property type="evidence" value="ECO:0007669"/>
    <property type="project" value="UniProtKB-KW"/>
</dbReference>
<protein>
    <submittedName>
        <fullName evidence="5">Galactosyl transferase GMA12/MNN10 family protein</fullName>
    </submittedName>
</protein>
<dbReference type="AlphaFoldDB" id="A0A8K0X336"/>
<accession>A0A8K0X336</accession>
<dbReference type="Proteomes" id="UP000813385">
    <property type="component" value="Unassembled WGS sequence"/>
</dbReference>
<keyword evidence="4" id="KW-0472">Membrane</keyword>
<evidence type="ECO:0000313" key="6">
    <source>
        <dbReference type="Proteomes" id="UP000813385"/>
    </source>
</evidence>
<comment type="similarity">
    <text evidence="1">Belongs to the glycosyltransferase 34 family.</text>
</comment>